<keyword evidence="1" id="KW-0812">Transmembrane</keyword>
<keyword evidence="3" id="KW-1185">Reference proteome</keyword>
<dbReference type="Proteomes" id="UP001144612">
    <property type="component" value="Unassembled WGS sequence"/>
</dbReference>
<feature type="transmembrane region" description="Helical" evidence="1">
    <location>
        <begin position="6"/>
        <end position="25"/>
    </location>
</feature>
<comment type="caution">
    <text evidence="2">The sequence shown here is derived from an EMBL/GenBank/DDBJ whole genome shotgun (WGS) entry which is preliminary data.</text>
</comment>
<evidence type="ECO:0000313" key="3">
    <source>
        <dbReference type="Proteomes" id="UP001144612"/>
    </source>
</evidence>
<protein>
    <recommendedName>
        <fullName evidence="4">DUF3784 domain-containing protein</fullName>
    </recommendedName>
</protein>
<accession>A0ABT4DCY6</accession>
<dbReference type="EMBL" id="JAPQFJ010000022">
    <property type="protein sequence ID" value="MCY6960180.1"/>
    <property type="molecule type" value="Genomic_DNA"/>
</dbReference>
<dbReference type="RefSeq" id="WP_268062617.1">
    <property type="nucleotide sequence ID" value="NZ_JAPQFJ010000022.1"/>
</dbReference>
<gene>
    <name evidence="2" type="ORF">OW729_16305</name>
</gene>
<keyword evidence="1" id="KW-1133">Transmembrane helix</keyword>
<organism evidence="2 3">
    <name type="scientific">Clostridium brassicae</name>
    <dbReference type="NCBI Taxonomy" id="2999072"/>
    <lineage>
        <taxon>Bacteria</taxon>
        <taxon>Bacillati</taxon>
        <taxon>Bacillota</taxon>
        <taxon>Clostridia</taxon>
        <taxon>Eubacteriales</taxon>
        <taxon>Clostridiaceae</taxon>
        <taxon>Clostridium</taxon>
    </lineage>
</organism>
<sequence>MDRKTLAILGILFIIINFTFHWTMIPKNIKHAKQSGKTILNENNFVKSLKKETIIHNIILGLIVILAILNILVSYKLNLTIAVYFLIEAIVYYKIHKKYIIENPNKKAN</sequence>
<evidence type="ECO:0000256" key="1">
    <source>
        <dbReference type="SAM" id="Phobius"/>
    </source>
</evidence>
<proteinExistence type="predicted"/>
<keyword evidence="1" id="KW-0472">Membrane</keyword>
<reference evidence="2" key="1">
    <citation type="submission" date="2022-12" db="EMBL/GenBank/DDBJ databases">
        <title>Clostridium sp. nov., isolated from industrial wastewater.</title>
        <authorList>
            <person name="Jiayan W."/>
        </authorList>
    </citation>
    <scope>NUCLEOTIDE SEQUENCE</scope>
    <source>
        <strain evidence="2">ZC22-4</strain>
    </source>
</reference>
<evidence type="ECO:0000313" key="2">
    <source>
        <dbReference type="EMBL" id="MCY6960180.1"/>
    </source>
</evidence>
<feature type="transmembrane region" description="Helical" evidence="1">
    <location>
        <begin position="54"/>
        <end position="73"/>
    </location>
</feature>
<evidence type="ECO:0008006" key="4">
    <source>
        <dbReference type="Google" id="ProtNLM"/>
    </source>
</evidence>
<name>A0ABT4DCY6_9CLOT</name>